<evidence type="ECO:0000259" key="9">
    <source>
        <dbReference type="Pfam" id="PF04998"/>
    </source>
</evidence>
<comment type="similarity">
    <text evidence="7">Belongs to the RNA polymerase beta' chain family. RpoC2 subfamily.</text>
</comment>
<organism evidence="11">
    <name type="scientific">Prasinococcus sp. CCMP1194</name>
    <dbReference type="NCBI Taxonomy" id="110672"/>
    <lineage>
        <taxon>Eukaryota</taxon>
        <taxon>Viridiplantae</taxon>
        <taxon>Prasinodermophyta</taxon>
        <taxon>Palmophyllophyceae</taxon>
        <taxon>Prasinococcales</taxon>
        <taxon>Prasinococcaceae</taxon>
        <taxon>Prasinococcus</taxon>
    </lineage>
</organism>
<dbReference type="GO" id="GO:0003677">
    <property type="term" value="F:DNA binding"/>
    <property type="evidence" value="ECO:0007669"/>
    <property type="project" value="UniProtKB-UniRule"/>
</dbReference>
<dbReference type="InterPro" id="IPR007081">
    <property type="entry name" value="RNA_pol_Rpb1_5"/>
</dbReference>
<dbReference type="InterPro" id="IPR007066">
    <property type="entry name" value="RNA_pol_Rpb1_3"/>
</dbReference>
<evidence type="ECO:0000259" key="10">
    <source>
        <dbReference type="Pfam" id="PF05000"/>
    </source>
</evidence>
<dbReference type="Pfam" id="PF04983">
    <property type="entry name" value="RNA_pol_Rpb1_3"/>
    <property type="match status" value="1"/>
</dbReference>
<dbReference type="CDD" id="cd02655">
    <property type="entry name" value="RNAP_beta'_C"/>
    <property type="match status" value="1"/>
</dbReference>
<dbReference type="GO" id="GO:0000428">
    <property type="term" value="C:DNA-directed RNA polymerase complex"/>
    <property type="evidence" value="ECO:0007669"/>
    <property type="project" value="UniProtKB-KW"/>
</dbReference>
<feature type="binding site" evidence="7">
    <location>
        <position position="221"/>
    </location>
    <ligand>
        <name>Zn(2+)</name>
        <dbReference type="ChEBI" id="CHEBI:29105"/>
    </ligand>
</feature>
<evidence type="ECO:0000256" key="3">
    <source>
        <dbReference type="ARBA" id="ARBA00022695"/>
    </source>
</evidence>
<keyword evidence="6 7" id="KW-0804">Transcription</keyword>
<dbReference type="Gene3D" id="1.10.1790.20">
    <property type="match status" value="1"/>
</dbReference>
<dbReference type="Gene3D" id="1.10.274.100">
    <property type="entry name" value="RNA polymerase Rpb1, domain 3"/>
    <property type="match status" value="1"/>
</dbReference>
<dbReference type="InterPro" id="IPR012756">
    <property type="entry name" value="DNA-dir_RpoC2_beta_pp"/>
</dbReference>
<evidence type="ECO:0000256" key="1">
    <source>
        <dbReference type="ARBA" id="ARBA00022478"/>
    </source>
</evidence>
<dbReference type="InterPro" id="IPR045867">
    <property type="entry name" value="DNA-dir_RpoC_beta_prime"/>
</dbReference>
<comment type="catalytic activity">
    <reaction evidence="7">
        <text>RNA(n) + a ribonucleoside 5'-triphosphate = RNA(n+1) + diphosphate</text>
        <dbReference type="Rhea" id="RHEA:21248"/>
        <dbReference type="Rhea" id="RHEA-COMP:14527"/>
        <dbReference type="Rhea" id="RHEA-COMP:17342"/>
        <dbReference type="ChEBI" id="CHEBI:33019"/>
        <dbReference type="ChEBI" id="CHEBI:61557"/>
        <dbReference type="ChEBI" id="CHEBI:140395"/>
        <dbReference type="EC" id="2.7.7.6"/>
    </reaction>
</comment>
<name>A0A088CJT6_9VIRI</name>
<reference evidence="11" key="1">
    <citation type="journal article" date="2014" name="BMC Genomics">
        <title>Six newly sequenced chloroplast genomes from prasinophyte green algae provide insights into the relationships among prasinophyte lineages and the diversity of streamlined genome architecture in picoplanktonic species.</title>
        <authorList>
            <person name="Lemieux C."/>
            <person name="Otis C."/>
            <person name="Turmel M."/>
        </authorList>
    </citation>
    <scope>NUCLEOTIDE SEQUENCE</scope>
</reference>
<feature type="binding site" evidence="7">
    <location>
        <position position="295"/>
    </location>
    <ligand>
        <name>Zn(2+)</name>
        <dbReference type="ChEBI" id="CHEBI:29105"/>
    </ligand>
</feature>
<dbReference type="PANTHER" id="PTHR19376:SF68">
    <property type="entry name" value="DNA-DIRECTED RNA POLYMERASE SUBUNIT BETA"/>
    <property type="match status" value="1"/>
</dbReference>
<keyword evidence="4 7" id="KW-0479">Metal-binding</keyword>
<evidence type="ECO:0000256" key="4">
    <source>
        <dbReference type="ARBA" id="ARBA00022723"/>
    </source>
</evidence>
<evidence type="ECO:0000256" key="6">
    <source>
        <dbReference type="ARBA" id="ARBA00023163"/>
    </source>
</evidence>
<feature type="domain" description="RNA polymerase Rpb1" evidence="9">
    <location>
        <begin position="1425"/>
        <end position="1471"/>
    </location>
</feature>
<dbReference type="Pfam" id="PF05000">
    <property type="entry name" value="RNA_pol_Rpb1_4"/>
    <property type="match status" value="1"/>
</dbReference>
<comment type="subcellular location">
    <subcellularLocation>
        <location evidence="7">Plastid</location>
        <location evidence="7">Chloroplast</location>
    </subcellularLocation>
</comment>
<dbReference type="GO" id="GO:0003899">
    <property type="term" value="F:DNA-directed RNA polymerase activity"/>
    <property type="evidence" value="ECO:0007669"/>
    <property type="project" value="UniProtKB-UniRule"/>
</dbReference>
<feature type="domain" description="RNA polymerase Rpb1" evidence="10">
    <location>
        <begin position="92"/>
        <end position="170"/>
    </location>
</feature>
<dbReference type="Pfam" id="PF04998">
    <property type="entry name" value="RNA_pol_Rpb1_5"/>
    <property type="match status" value="2"/>
</dbReference>
<dbReference type="Gene3D" id="1.10.132.30">
    <property type="match status" value="1"/>
</dbReference>
<keyword evidence="2 7" id="KW-0808">Transferase</keyword>
<accession>A0A088CJT6</accession>
<dbReference type="EC" id="2.7.7.6" evidence="7"/>
<protein>
    <recommendedName>
        <fullName evidence="7">DNA-directed RNA polymerase subunit beta''</fullName>
        <ecNumber evidence="7">2.7.7.6</ecNumber>
    </recommendedName>
    <alternativeName>
        <fullName evidence="7">PEP</fullName>
    </alternativeName>
    <alternativeName>
        <fullName evidence="7">Plastid-encoded RNA polymerase subunit beta''</fullName>
        <shortName evidence="7">RNA polymerase subunit beta''</shortName>
    </alternativeName>
</protein>
<keyword evidence="1 7" id="KW-0240">DNA-directed RNA polymerase</keyword>
<dbReference type="GO" id="GO:0009507">
    <property type="term" value="C:chloroplast"/>
    <property type="evidence" value="ECO:0007669"/>
    <property type="project" value="UniProtKB-SubCell"/>
</dbReference>
<keyword evidence="3 7" id="KW-0548">Nucleotidyltransferase</keyword>
<proteinExistence type="inferred from homology"/>
<sequence length="1594" mass="181911">MSKSSSSFFFSNKVLDKGELKKIIQWFFEYHGYLKTVNFVEKIKTLGFSFATKAGVSLGIDDLYIPPRKAILLSNANKELRAASLRYMYGYITAVERLQQSLNVWNLVTDSLKKDIIQFYIQTNPLNPVYMMAFSGARGNLSQVRQLVGLRGLMSNPSGEIIELPILSNFREGLTVTEYVISCYGARKGLVDTALRTADAGYLTRRLVDVAHHVILQEKDCYTKHGIKVFPLKQQNKTLLKVEDRLLGRTLARPVLSKSGQILGLRNQQIYSNLAHLLSKKTSSQVLIVRSPLTCLSKKSLCQYCYGWNLASGKLADLGEAVGILAAQSIGEPGTQLTMRTFHTGGVFTGQVTEHIYAPFEGTIFFHKKDGIYVRTLLGKSGFLTKKAFSLFLQDTKKYVHRIKLPEKSVILVENGTYVKKNTKLVDLYTGQEDSSLSGSETTIQKNVYSELNGEISFEKSLGANIEAESIDKFQSLIKMPIPAPTGGRPFLISSCQNFTGSNFGSAYDIFEKNSLIYYEPSCTEQGQQVQDNGKKYFAWQSITSVKNQIFDIKSIKPTVFIFSTYKKYSYFSDFDTLEIYKNSKMKIKKIFKKRKNSKFIEEQQKIKKLTNLLYYKSNKFLVFKFKNAIRKNLFELEIKKKLQFLMTSRNQIWGIALEQRKNAVNSLNRINHYISGVFHFSLFETNFSGLLSQPTYILPTSHIPGSLRSFEVSNKGLQNILTFNNLNNGLSKQRGNDKEISQVAFLRLLNHLFFTKYSGEVLYSLRQPASFLYPKKHVKINQRFHFFHKKYKKLTKVNTFIFLPGEFQELQNKNLAKISSFSQTNSSSRNVYGQVVQKGETISTQIKFATNTVLHLIALPSGILTFVRFVTSDNIRVYQAIAPVSGLFSITSDQENFEKLNCKIEPGKVYPITKTQAESYKSYHQSIFFKDDPIFKTKNNTLVATKDVIYTEIIQSFLPLNFSQDAQLVSNNIRNVASNLEVNPETRKKEIAKPRISIGKVSINRQTKIEKRRNSRVEILITKPHQENRKSSNMSILEEIKYKKEVSENFTTTSTSYLFFRPVKIYFFSVEDYTIPWFLKNKNTKNIKILPTFAISNINKQKIEHNTHNKEFISINYLLHSNNKNLDTPLLSQFSPGQSSQPIYNFSISQFTYSFFDTAEPILQRWKYISLALPLPSLFRCTHLKIFSKHNNANFEKFYLDLQKLNFKTFSPFLSSLPKSYGNWRLPEYLLQQKPNVKIAKQSISLKGSLVTLSTQNGEWLSKSKKPSITAKTLFLSNTDLVTIKFPFFKQRLPLHITPGTVLHQGDVITQNYSSPVPGQVFTLTRHNCTLRFSSILLGPYNSLFFCEKNKFVEAGERVFSLIYKTAKTGDIVQGLPRVEALLEGRKKQGKSPFVEKIIFDICEKNYQIYLEKYGLKKAVRICVSKLQLFLVDQIQYIYHGQGVKISDKHIEIIVKQMTKKVRIENPGGTPFLATEIVDLALIEQYNEKVAEPAEYFPWIIGITSASLTSESFLSAASFQETTSVLARTSLEGQIDWLHGLKENVLLGRLIPAGTGFLPDKPSFSKSSFVLSDQTNKLLQNYDDLLFDDILLN</sequence>
<comment type="function">
    <text evidence="7">DNA-dependent RNA polymerase catalyzes the transcription of DNA into RNA using the four ribonucleoside triphosphates as substrates.</text>
</comment>
<comment type="cofactor">
    <cofactor evidence="7">
        <name>Zn(2+)</name>
        <dbReference type="ChEBI" id="CHEBI:29105"/>
    </cofactor>
    <text evidence="7">Binds 1 Zn(2+) ion per subunit.</text>
</comment>
<evidence type="ECO:0000256" key="7">
    <source>
        <dbReference type="HAMAP-Rule" id="MF_01324"/>
    </source>
</evidence>
<dbReference type="InterPro" id="IPR007083">
    <property type="entry name" value="RNA_pol_Rpb1_4"/>
</dbReference>
<evidence type="ECO:0000313" key="11">
    <source>
        <dbReference type="EMBL" id="AID67482.1"/>
    </source>
</evidence>
<dbReference type="EMBL" id="KJ746597">
    <property type="protein sequence ID" value="AID67482.1"/>
    <property type="molecule type" value="Genomic_DNA"/>
</dbReference>
<keyword evidence="11" id="KW-0150">Chloroplast</keyword>
<evidence type="ECO:0000256" key="2">
    <source>
        <dbReference type="ARBA" id="ARBA00022679"/>
    </source>
</evidence>
<dbReference type="SUPFAM" id="SSF64484">
    <property type="entry name" value="beta and beta-prime subunits of DNA dependent RNA-polymerase"/>
    <property type="match status" value="1"/>
</dbReference>
<feature type="domain" description="RNA polymerase Rpb1" evidence="9">
    <location>
        <begin position="173"/>
        <end position="648"/>
    </location>
</feature>
<keyword evidence="5 7" id="KW-0862">Zinc</keyword>
<evidence type="ECO:0000256" key="5">
    <source>
        <dbReference type="ARBA" id="ARBA00022833"/>
    </source>
</evidence>
<comment type="subunit">
    <text evidence="7">In plastids the minimal PEP RNA polymerase catalytic core is composed of four subunits: alpha, beta, beta', and beta''. When a (nuclear-encoded) sigma factor is associated with the core the holoenzyme is formed, which can initiate transcription.</text>
</comment>
<feature type="binding site" evidence="7">
    <location>
        <position position="305"/>
    </location>
    <ligand>
        <name>Zn(2+)</name>
        <dbReference type="ChEBI" id="CHEBI:29105"/>
    </ligand>
</feature>
<evidence type="ECO:0000259" key="8">
    <source>
        <dbReference type="Pfam" id="PF04983"/>
    </source>
</evidence>
<dbReference type="PANTHER" id="PTHR19376">
    <property type="entry name" value="DNA-DIRECTED RNA POLYMERASE"/>
    <property type="match status" value="1"/>
</dbReference>
<dbReference type="GO" id="GO:0008270">
    <property type="term" value="F:zinc ion binding"/>
    <property type="evidence" value="ECO:0007669"/>
    <property type="project" value="UniProtKB-UniRule"/>
</dbReference>
<keyword evidence="11" id="KW-0934">Plastid</keyword>
<feature type="binding site" evidence="7">
    <location>
        <position position="302"/>
    </location>
    <ligand>
        <name>Zn(2+)</name>
        <dbReference type="ChEBI" id="CHEBI:29105"/>
    </ligand>
</feature>
<dbReference type="NCBIfam" id="TIGR02388">
    <property type="entry name" value="rpoC2_cyan"/>
    <property type="match status" value="1"/>
</dbReference>
<gene>
    <name evidence="7 11" type="primary">rpoC2</name>
</gene>
<dbReference type="HAMAP" id="MF_01324">
    <property type="entry name" value="RNApol_bact_RpoC2"/>
    <property type="match status" value="1"/>
</dbReference>
<dbReference type="GO" id="GO:0006351">
    <property type="term" value="P:DNA-templated transcription"/>
    <property type="evidence" value="ECO:0007669"/>
    <property type="project" value="UniProtKB-UniRule"/>
</dbReference>
<geneLocation type="chloroplast" evidence="11"/>
<dbReference type="Gene3D" id="1.10.150.390">
    <property type="match status" value="1"/>
</dbReference>
<dbReference type="InterPro" id="IPR038120">
    <property type="entry name" value="Rpb1_funnel_sf"/>
</dbReference>
<dbReference type="InterPro" id="IPR042102">
    <property type="entry name" value="RNA_pol_Rpb1_3_sf"/>
</dbReference>
<feature type="domain" description="RNA polymerase Rpb1" evidence="8">
    <location>
        <begin position="10"/>
        <end position="63"/>
    </location>
</feature>